<dbReference type="AlphaFoldDB" id="A0A0F6B0K7"/>
<sequence length="43" mass="4962">MIVRGILIFRVHGFFANYNPLILCNYRHLLVSIAGINKSIVFQ</sequence>
<dbReference type="KEGG" id="seo:STM14_1555"/>
<accession>A0A0F6B0K7</accession>
<keyword evidence="2" id="KW-1185">Reference proteome</keyword>
<name>A0A0F6B0K7_SALT1</name>
<reference evidence="1 2" key="1">
    <citation type="journal article" date="2010" name="J. Bacteriol.">
        <title>Short-term signatures of evolutionary change in the Salmonella enterica serovar typhimurium 14028 genome.</title>
        <authorList>
            <person name="Jarvik T."/>
            <person name="Smillie C."/>
            <person name="Groisman E.A."/>
            <person name="Ochman H."/>
        </authorList>
    </citation>
    <scope>NUCLEOTIDE SEQUENCE [LARGE SCALE GENOMIC DNA]</scope>
    <source>
        <strain evidence="2">14028s / SGSC 2262</strain>
    </source>
</reference>
<organism evidence="1 2">
    <name type="scientific">Salmonella typhimurium (strain 14028s / SGSC 2262)</name>
    <dbReference type="NCBI Taxonomy" id="588858"/>
    <lineage>
        <taxon>Bacteria</taxon>
        <taxon>Pseudomonadati</taxon>
        <taxon>Pseudomonadota</taxon>
        <taxon>Gammaproteobacteria</taxon>
        <taxon>Enterobacterales</taxon>
        <taxon>Enterobacteriaceae</taxon>
        <taxon>Salmonella</taxon>
    </lineage>
</organism>
<protein>
    <submittedName>
        <fullName evidence="1">Salivary secreted protein</fullName>
    </submittedName>
</protein>
<proteinExistence type="predicted"/>
<dbReference type="Proteomes" id="UP000002695">
    <property type="component" value="Chromosome"/>
</dbReference>
<evidence type="ECO:0000313" key="2">
    <source>
        <dbReference type="Proteomes" id="UP000002695"/>
    </source>
</evidence>
<dbReference type="HOGENOM" id="CLU_3239412_0_0_6"/>
<gene>
    <name evidence="1" type="ordered locus">STM14_1555</name>
</gene>
<evidence type="ECO:0000313" key="1">
    <source>
        <dbReference type="EMBL" id="ACY88034.1"/>
    </source>
</evidence>
<dbReference type="EMBL" id="CP001363">
    <property type="protein sequence ID" value="ACY88034.1"/>
    <property type="molecule type" value="Genomic_DNA"/>
</dbReference>